<evidence type="ECO:0000256" key="5">
    <source>
        <dbReference type="SAM" id="SignalP"/>
    </source>
</evidence>
<feature type="compositionally biased region" description="Low complexity" evidence="4">
    <location>
        <begin position="144"/>
        <end position="163"/>
    </location>
</feature>
<dbReference type="GO" id="GO:0008083">
    <property type="term" value="F:growth factor activity"/>
    <property type="evidence" value="ECO:0007669"/>
    <property type="project" value="TreeGrafter"/>
</dbReference>
<dbReference type="InterPro" id="IPR032104">
    <property type="entry name" value="Spaetzle"/>
</dbReference>
<dbReference type="AlphaFoldDB" id="A0A6J1MBE1"/>
<feature type="chain" id="PRO_5027118968" evidence="5">
    <location>
        <begin position="25"/>
        <end position="411"/>
    </location>
</feature>
<sequence>MPPMWWKMIKIMLLLFALFATIVCINSEMSKRRSEAAAAVAVETNSSQTDTTSFLSHQLVNVAFKEQQEEPQQPQRDIKEVELPAEDIDERVRSIFKVHDGHGVMLFNTTAMNDDASLMPISTVLGQQPAADQFTTTNITHTQTSMQIQTQTQSETQSQSASQAKPKHYHQYQSLNHQQQSFKVQRSPDGKLNLVFNEPIVSLQTTIQQPTQQQQPLTPPQQQPQQPRRPISDDKYRPTRPTPIDTGDLCVDGFNQSRSFCTKVNNYPDLSGLKGILSRRFANFFSDEPQPTDFGLRMNDDEMYLCNSHVRYLYPKLGQRLDLSWQYIVNTDEFKQGILIEECDHEGESCQFLDSFPNNYVPVCKQHYVIRHLATINNASSGQPEVANEPFKIPSCCKCVIKSKYSVESKP</sequence>
<evidence type="ECO:0000256" key="1">
    <source>
        <dbReference type="ARBA" id="ARBA00022729"/>
    </source>
</evidence>
<dbReference type="InterPro" id="IPR029034">
    <property type="entry name" value="Cystine-knot_cytokine"/>
</dbReference>
<evidence type="ECO:0000256" key="3">
    <source>
        <dbReference type="ARBA" id="ARBA00023180"/>
    </source>
</evidence>
<name>A0A6J1MBE1_DROHY</name>
<feature type="compositionally biased region" description="Low complexity" evidence="4">
    <location>
        <begin position="206"/>
        <end position="216"/>
    </location>
</feature>
<dbReference type="GO" id="GO:0005615">
    <property type="term" value="C:extracellular space"/>
    <property type="evidence" value="ECO:0007669"/>
    <property type="project" value="UniProtKB-ARBA"/>
</dbReference>
<dbReference type="CTD" id="43256"/>
<keyword evidence="7" id="KW-1185">Reference proteome</keyword>
<feature type="domain" description="Spaetzle" evidence="6">
    <location>
        <begin position="304"/>
        <end position="401"/>
    </location>
</feature>
<gene>
    <name evidence="8" type="primary">LOC111603287</name>
</gene>
<dbReference type="OrthoDB" id="6359065at2759"/>
<reference evidence="8" key="1">
    <citation type="submission" date="2025-08" db="UniProtKB">
        <authorList>
            <consortium name="RefSeq"/>
        </authorList>
    </citation>
    <scope>IDENTIFICATION</scope>
    <source>
        <strain evidence="8">15085-1641.00</strain>
        <tissue evidence="8">Whole body</tissue>
    </source>
</reference>
<accession>A0A6J1MBE1</accession>
<dbReference type="FunFam" id="2.10.90.10:FF:000056">
    <property type="entry name" value="Protein spaetzle"/>
    <property type="match status" value="1"/>
</dbReference>
<dbReference type="Gene3D" id="2.10.90.10">
    <property type="entry name" value="Cystine-knot cytokines"/>
    <property type="match status" value="1"/>
</dbReference>
<dbReference type="GeneID" id="111603287"/>
<feature type="region of interest" description="Disordered" evidence="4">
    <location>
        <begin position="144"/>
        <end position="172"/>
    </location>
</feature>
<evidence type="ECO:0000256" key="4">
    <source>
        <dbReference type="SAM" id="MobiDB-lite"/>
    </source>
</evidence>
<feature type="signal peptide" evidence="5">
    <location>
        <begin position="1"/>
        <end position="24"/>
    </location>
</feature>
<dbReference type="InterPro" id="IPR052444">
    <property type="entry name" value="Spz/Toll_ligand-like"/>
</dbReference>
<dbReference type="PANTHER" id="PTHR23199:SF12">
    <property type="entry name" value="NEUROTROPHIN 1-RELATED"/>
    <property type="match status" value="1"/>
</dbReference>
<proteinExistence type="predicted"/>
<keyword evidence="1 5" id="KW-0732">Signal</keyword>
<dbReference type="GO" id="GO:0005121">
    <property type="term" value="F:Toll binding"/>
    <property type="evidence" value="ECO:0007669"/>
    <property type="project" value="TreeGrafter"/>
</dbReference>
<feature type="region of interest" description="Disordered" evidence="4">
    <location>
        <begin position="206"/>
        <end position="248"/>
    </location>
</feature>
<dbReference type="GO" id="GO:0021556">
    <property type="term" value="P:central nervous system formation"/>
    <property type="evidence" value="ECO:0007669"/>
    <property type="project" value="TreeGrafter"/>
</dbReference>
<dbReference type="SUPFAM" id="SSF57501">
    <property type="entry name" value="Cystine-knot cytokines"/>
    <property type="match status" value="1"/>
</dbReference>
<dbReference type="PANTHER" id="PTHR23199">
    <property type="entry name" value="NEUROTROPHIN 1-RELATED"/>
    <property type="match status" value="1"/>
</dbReference>
<dbReference type="Pfam" id="PF16077">
    <property type="entry name" value="Spaetzle"/>
    <property type="match status" value="1"/>
</dbReference>
<protein>
    <submittedName>
        <fullName evidence="8">Protein spaetzle isoform X3</fullName>
    </submittedName>
</protein>
<dbReference type="Proteomes" id="UP000504633">
    <property type="component" value="Unplaced"/>
</dbReference>
<keyword evidence="2" id="KW-1015">Disulfide bond</keyword>
<organism evidence="7 8">
    <name type="scientific">Drosophila hydei</name>
    <name type="common">Fruit fly</name>
    <dbReference type="NCBI Taxonomy" id="7224"/>
    <lineage>
        <taxon>Eukaryota</taxon>
        <taxon>Metazoa</taxon>
        <taxon>Ecdysozoa</taxon>
        <taxon>Arthropoda</taxon>
        <taxon>Hexapoda</taxon>
        <taxon>Insecta</taxon>
        <taxon>Pterygota</taxon>
        <taxon>Neoptera</taxon>
        <taxon>Endopterygota</taxon>
        <taxon>Diptera</taxon>
        <taxon>Brachycera</taxon>
        <taxon>Muscomorpha</taxon>
        <taxon>Ephydroidea</taxon>
        <taxon>Drosophilidae</taxon>
        <taxon>Drosophila</taxon>
    </lineage>
</organism>
<evidence type="ECO:0000313" key="8">
    <source>
        <dbReference type="RefSeq" id="XP_023176570.2"/>
    </source>
</evidence>
<evidence type="ECO:0000259" key="6">
    <source>
        <dbReference type="Pfam" id="PF16077"/>
    </source>
</evidence>
<keyword evidence="3" id="KW-0325">Glycoprotein</keyword>
<dbReference type="GO" id="GO:0045087">
    <property type="term" value="P:innate immune response"/>
    <property type="evidence" value="ECO:0007669"/>
    <property type="project" value="TreeGrafter"/>
</dbReference>
<evidence type="ECO:0000256" key="2">
    <source>
        <dbReference type="ARBA" id="ARBA00023157"/>
    </source>
</evidence>
<dbReference type="RefSeq" id="XP_023176570.2">
    <property type="nucleotide sequence ID" value="XM_023320802.2"/>
</dbReference>
<evidence type="ECO:0000313" key="7">
    <source>
        <dbReference type="Proteomes" id="UP000504633"/>
    </source>
</evidence>